<reference evidence="1 2" key="1">
    <citation type="submission" date="2017-05" db="EMBL/GenBank/DDBJ databases">
        <title>Vagococcus spp. assemblies.</title>
        <authorList>
            <person name="Gulvik C.A."/>
        </authorList>
    </citation>
    <scope>NUCLEOTIDE SEQUENCE [LARGE SCALE GENOMIC DNA]</scope>
    <source>
        <strain evidence="1 2">NCFB 2777</strain>
    </source>
</reference>
<dbReference type="Proteomes" id="UP000287239">
    <property type="component" value="Unassembled WGS sequence"/>
</dbReference>
<accession>A0A429ZSM2</accession>
<comment type="caution">
    <text evidence="1">The sequence shown here is derived from an EMBL/GenBank/DDBJ whole genome shotgun (WGS) entry which is preliminary data.</text>
</comment>
<dbReference type="EMBL" id="NGJU01000006">
    <property type="protein sequence ID" value="RST96638.1"/>
    <property type="molecule type" value="Genomic_DNA"/>
</dbReference>
<name>A0A429ZSM2_9ENTE</name>
<organism evidence="1 2">
    <name type="scientific">Vagococcus salmoninarum</name>
    <dbReference type="NCBI Taxonomy" id="2739"/>
    <lineage>
        <taxon>Bacteria</taxon>
        <taxon>Bacillati</taxon>
        <taxon>Bacillota</taxon>
        <taxon>Bacilli</taxon>
        <taxon>Lactobacillales</taxon>
        <taxon>Enterococcaceae</taxon>
        <taxon>Vagococcus</taxon>
    </lineage>
</organism>
<gene>
    <name evidence="1" type="ORF">CBF35_05240</name>
</gene>
<proteinExistence type="predicted"/>
<dbReference type="AlphaFoldDB" id="A0A429ZSM2"/>
<dbReference type="RefSeq" id="WP_126778918.1">
    <property type="nucleotide sequence ID" value="NZ_NGJU01000006.1"/>
</dbReference>
<dbReference type="GeneID" id="98567768"/>
<evidence type="ECO:0000313" key="1">
    <source>
        <dbReference type="EMBL" id="RST96638.1"/>
    </source>
</evidence>
<evidence type="ECO:0000313" key="2">
    <source>
        <dbReference type="Proteomes" id="UP000287239"/>
    </source>
</evidence>
<evidence type="ECO:0008006" key="3">
    <source>
        <dbReference type="Google" id="ProtNLM"/>
    </source>
</evidence>
<sequence>MKLRVWNAVNIGSGVVHKFDVSSPDEAIAVINALAKYQRTLPDNVLSSNTFGLQEFDQEENEWLEWYSKDGMNIDEYEDSLAIT</sequence>
<keyword evidence="2" id="KW-1185">Reference proteome</keyword>
<protein>
    <recommendedName>
        <fullName evidence="3">Superinfection exclusion protein</fullName>
    </recommendedName>
</protein>